<dbReference type="Proteomes" id="UP001454036">
    <property type="component" value="Unassembled WGS sequence"/>
</dbReference>
<evidence type="ECO:0008006" key="4">
    <source>
        <dbReference type="Google" id="ProtNLM"/>
    </source>
</evidence>
<dbReference type="InterPro" id="IPR029058">
    <property type="entry name" value="AB_hydrolase_fold"/>
</dbReference>
<dbReference type="EMBL" id="BAABME010008938">
    <property type="protein sequence ID" value="GAA0174155.1"/>
    <property type="molecule type" value="Genomic_DNA"/>
</dbReference>
<feature type="region of interest" description="Disordered" evidence="1">
    <location>
        <begin position="240"/>
        <end position="261"/>
    </location>
</feature>
<dbReference type="AlphaFoldDB" id="A0AAV3RG86"/>
<dbReference type="PANTHER" id="PTHR12265">
    <property type="entry name" value="TRANSMEMBRANE PROTEIN 53"/>
    <property type="match status" value="1"/>
</dbReference>
<evidence type="ECO:0000313" key="3">
    <source>
        <dbReference type="Proteomes" id="UP001454036"/>
    </source>
</evidence>
<reference evidence="2 3" key="1">
    <citation type="submission" date="2024-01" db="EMBL/GenBank/DDBJ databases">
        <title>The complete chloroplast genome sequence of Lithospermum erythrorhizon: insights into the phylogenetic relationship among Boraginaceae species and the maternal lineages of purple gromwells.</title>
        <authorList>
            <person name="Okada T."/>
            <person name="Watanabe K."/>
        </authorList>
    </citation>
    <scope>NUCLEOTIDE SEQUENCE [LARGE SCALE GENOMIC DNA]</scope>
</reference>
<gene>
    <name evidence="2" type="ORF">LIER_27602</name>
</gene>
<sequence>MESSIRLLHSSPLLHHPLRRTFKIPPPSSASFRHLLISPRQFPNQIPNSNQNPNYSPNFQITNNQFAHILSSPNRPPFSWNYSTKSPQSQPKFPPKVNSPVITAVLLGWLGSKQKHLRRYLELYNSRGVHAVTFVAGVGDVLSFDLGKKLEERIGSLASELANWVSGEEEDGRQRVLMFHTFSNTGWLAYGAILDNFRGREDLLRKIKGCVVDSGGDPNIDPKVWAAGFTAALLKKRSSSASTSFEPGGENQEGSAPESIEKEEERLLIETMLLSAFEKFFSFLLNLPNINRRLMKVIRALKDQPPCPQLYLYSTADKVIPYKSVESFISEQSRGGRKVWSHNFVSSPHVDHYRTYPDVYASELETFLEECVGGRKHQV</sequence>
<dbReference type="SUPFAM" id="SSF53474">
    <property type="entry name" value="alpha/beta-Hydrolases"/>
    <property type="match status" value="1"/>
</dbReference>
<name>A0AAV3RG86_LITER</name>
<evidence type="ECO:0000313" key="2">
    <source>
        <dbReference type="EMBL" id="GAA0174155.1"/>
    </source>
</evidence>
<dbReference type="Pfam" id="PF05705">
    <property type="entry name" value="DUF829"/>
    <property type="match status" value="1"/>
</dbReference>
<comment type="caution">
    <text evidence="2">The sequence shown here is derived from an EMBL/GenBank/DDBJ whole genome shotgun (WGS) entry which is preliminary data.</text>
</comment>
<dbReference type="PANTHER" id="PTHR12265:SF11">
    <property type="entry name" value="ALPHA_BETA-HYDROLASES SUPERFAMILY PROTEIN"/>
    <property type="match status" value="1"/>
</dbReference>
<protein>
    <recommendedName>
        <fullName evidence="4">Transmembrane protein 53</fullName>
    </recommendedName>
</protein>
<proteinExistence type="predicted"/>
<keyword evidence="3" id="KW-1185">Reference proteome</keyword>
<dbReference type="InterPro" id="IPR008547">
    <property type="entry name" value="DUF829_TMEM53"/>
</dbReference>
<accession>A0AAV3RG86</accession>
<evidence type="ECO:0000256" key="1">
    <source>
        <dbReference type="SAM" id="MobiDB-lite"/>
    </source>
</evidence>
<organism evidence="2 3">
    <name type="scientific">Lithospermum erythrorhizon</name>
    <name type="common">Purple gromwell</name>
    <name type="synonym">Lithospermum officinale var. erythrorhizon</name>
    <dbReference type="NCBI Taxonomy" id="34254"/>
    <lineage>
        <taxon>Eukaryota</taxon>
        <taxon>Viridiplantae</taxon>
        <taxon>Streptophyta</taxon>
        <taxon>Embryophyta</taxon>
        <taxon>Tracheophyta</taxon>
        <taxon>Spermatophyta</taxon>
        <taxon>Magnoliopsida</taxon>
        <taxon>eudicotyledons</taxon>
        <taxon>Gunneridae</taxon>
        <taxon>Pentapetalae</taxon>
        <taxon>asterids</taxon>
        <taxon>lamiids</taxon>
        <taxon>Boraginales</taxon>
        <taxon>Boraginaceae</taxon>
        <taxon>Boraginoideae</taxon>
        <taxon>Lithospermeae</taxon>
        <taxon>Lithospermum</taxon>
    </lineage>
</organism>